<evidence type="ECO:0000313" key="2">
    <source>
        <dbReference type="Proteomes" id="UP001194468"/>
    </source>
</evidence>
<dbReference type="InterPro" id="IPR032675">
    <property type="entry name" value="LRR_dom_sf"/>
</dbReference>
<gene>
    <name evidence="1" type="ORF">L210DRAFT_2357686</name>
</gene>
<name>A0AAD4BQP8_BOLED</name>
<evidence type="ECO:0008006" key="3">
    <source>
        <dbReference type="Google" id="ProtNLM"/>
    </source>
</evidence>
<dbReference type="Proteomes" id="UP001194468">
    <property type="component" value="Unassembled WGS sequence"/>
</dbReference>
<reference evidence="1" key="2">
    <citation type="journal article" date="2020" name="Nat. Commun.">
        <title>Large-scale genome sequencing of mycorrhizal fungi provides insights into the early evolution of symbiotic traits.</title>
        <authorList>
            <person name="Miyauchi S."/>
            <person name="Kiss E."/>
            <person name="Kuo A."/>
            <person name="Drula E."/>
            <person name="Kohler A."/>
            <person name="Sanchez-Garcia M."/>
            <person name="Morin E."/>
            <person name="Andreopoulos B."/>
            <person name="Barry K.W."/>
            <person name="Bonito G."/>
            <person name="Buee M."/>
            <person name="Carver A."/>
            <person name="Chen C."/>
            <person name="Cichocki N."/>
            <person name="Clum A."/>
            <person name="Culley D."/>
            <person name="Crous P.W."/>
            <person name="Fauchery L."/>
            <person name="Girlanda M."/>
            <person name="Hayes R.D."/>
            <person name="Keri Z."/>
            <person name="LaButti K."/>
            <person name="Lipzen A."/>
            <person name="Lombard V."/>
            <person name="Magnuson J."/>
            <person name="Maillard F."/>
            <person name="Murat C."/>
            <person name="Nolan M."/>
            <person name="Ohm R.A."/>
            <person name="Pangilinan J."/>
            <person name="Pereira M.F."/>
            <person name="Perotto S."/>
            <person name="Peter M."/>
            <person name="Pfister S."/>
            <person name="Riley R."/>
            <person name="Sitrit Y."/>
            <person name="Stielow J.B."/>
            <person name="Szollosi G."/>
            <person name="Zifcakova L."/>
            <person name="Stursova M."/>
            <person name="Spatafora J.W."/>
            <person name="Tedersoo L."/>
            <person name="Vaario L.M."/>
            <person name="Yamada A."/>
            <person name="Yan M."/>
            <person name="Wang P."/>
            <person name="Xu J."/>
            <person name="Bruns T."/>
            <person name="Baldrian P."/>
            <person name="Vilgalys R."/>
            <person name="Dunand C."/>
            <person name="Henrissat B."/>
            <person name="Grigoriev I.V."/>
            <person name="Hibbett D."/>
            <person name="Nagy L.G."/>
            <person name="Martin F.M."/>
        </authorList>
    </citation>
    <scope>NUCLEOTIDE SEQUENCE</scope>
    <source>
        <strain evidence="1">BED1</strain>
    </source>
</reference>
<dbReference type="SUPFAM" id="SSF52047">
    <property type="entry name" value="RNI-like"/>
    <property type="match status" value="1"/>
</dbReference>
<dbReference type="Gene3D" id="3.80.10.10">
    <property type="entry name" value="Ribonuclease Inhibitor"/>
    <property type="match status" value="1"/>
</dbReference>
<comment type="caution">
    <text evidence="1">The sequence shown here is derived from an EMBL/GenBank/DDBJ whole genome shotgun (WGS) entry which is preliminary data.</text>
</comment>
<accession>A0AAD4BQP8</accession>
<keyword evidence="2" id="KW-1185">Reference proteome</keyword>
<protein>
    <recommendedName>
        <fullName evidence="3">F-box domain-containing protein</fullName>
    </recommendedName>
</protein>
<proteinExistence type="predicted"/>
<dbReference type="AlphaFoldDB" id="A0AAD4BQP8"/>
<reference evidence="1" key="1">
    <citation type="submission" date="2019-10" db="EMBL/GenBank/DDBJ databases">
        <authorList>
            <consortium name="DOE Joint Genome Institute"/>
            <person name="Kuo A."/>
            <person name="Miyauchi S."/>
            <person name="Kiss E."/>
            <person name="Drula E."/>
            <person name="Kohler A."/>
            <person name="Sanchez-Garcia M."/>
            <person name="Andreopoulos B."/>
            <person name="Barry K.W."/>
            <person name="Bonito G."/>
            <person name="Buee M."/>
            <person name="Carver A."/>
            <person name="Chen C."/>
            <person name="Cichocki N."/>
            <person name="Clum A."/>
            <person name="Culley D."/>
            <person name="Crous P.W."/>
            <person name="Fauchery L."/>
            <person name="Girlanda M."/>
            <person name="Hayes R."/>
            <person name="Keri Z."/>
            <person name="LaButti K."/>
            <person name="Lipzen A."/>
            <person name="Lombard V."/>
            <person name="Magnuson J."/>
            <person name="Maillard F."/>
            <person name="Morin E."/>
            <person name="Murat C."/>
            <person name="Nolan M."/>
            <person name="Ohm R."/>
            <person name="Pangilinan J."/>
            <person name="Pereira M."/>
            <person name="Perotto S."/>
            <person name="Peter M."/>
            <person name="Riley R."/>
            <person name="Sitrit Y."/>
            <person name="Stielow B."/>
            <person name="Szollosi G."/>
            <person name="Zifcakova L."/>
            <person name="Stursova M."/>
            <person name="Spatafora J.W."/>
            <person name="Tedersoo L."/>
            <person name="Vaario L.-M."/>
            <person name="Yamada A."/>
            <person name="Yan M."/>
            <person name="Wang P."/>
            <person name="Xu J."/>
            <person name="Bruns T."/>
            <person name="Baldrian P."/>
            <person name="Vilgalys R."/>
            <person name="Henrissat B."/>
            <person name="Grigoriev I.V."/>
            <person name="Hibbett D."/>
            <person name="Nagy L.G."/>
            <person name="Martin F.M."/>
        </authorList>
    </citation>
    <scope>NUCLEOTIDE SEQUENCE</scope>
    <source>
        <strain evidence="1">BED1</strain>
    </source>
</reference>
<organism evidence="1 2">
    <name type="scientific">Boletus edulis BED1</name>
    <dbReference type="NCBI Taxonomy" id="1328754"/>
    <lineage>
        <taxon>Eukaryota</taxon>
        <taxon>Fungi</taxon>
        <taxon>Dikarya</taxon>
        <taxon>Basidiomycota</taxon>
        <taxon>Agaricomycotina</taxon>
        <taxon>Agaricomycetes</taxon>
        <taxon>Agaricomycetidae</taxon>
        <taxon>Boletales</taxon>
        <taxon>Boletineae</taxon>
        <taxon>Boletaceae</taxon>
        <taxon>Boletoideae</taxon>
        <taxon>Boletus</taxon>
    </lineage>
</organism>
<dbReference type="EMBL" id="WHUW01000019">
    <property type="protein sequence ID" value="KAF8437167.1"/>
    <property type="molecule type" value="Genomic_DNA"/>
</dbReference>
<sequence length="502" mass="57063">MHHALEIQEILLNIFVHCRLPCPGTDRSDLPALARTCRAFEEPALDVLWGNLVNPSPLARCLPEASHRRQLSSGDNCYSFRRSLTRTEWSILRSYTRRILSIADCEHGLDWQSVRTFLNPPPNDPLFPSLRHLYAGQSTEVKHLLNMPFPSMISLFVDLVGEKNLRVLQGSLESFSKFSPKIRRLSINLHQSDITFNNFFPSHVWRWRNLETLDCAQIALNMDDLAHLSRIHTLTRLTFMPTDALHPRDSPLCFTNLHDLRLYSESLHPISLFLSQTRLPVTTNFSAFITSRPSKLDFSSFLASMKTSGIAHVIKELQLNQGSINSIEDPKPTLSSEDLRPCTAFSNLRRIDLDLEWQVDLTESELLALASAWPRLQCFLINMQWGWNTPGGITPNGLIQLLRTCRSLTRIALALDTRGYTEIPRSPANLALTLPPKLSLNVVDSVIEVESTLAIAAFLVGIALDSDISLRAWRGSFMEESEYPDRWNDVWELVEDSIKQRS</sequence>
<evidence type="ECO:0000313" key="1">
    <source>
        <dbReference type="EMBL" id="KAF8437167.1"/>
    </source>
</evidence>